<evidence type="ECO:0000313" key="3">
    <source>
        <dbReference type="Proteomes" id="UP001250932"/>
    </source>
</evidence>
<keyword evidence="3" id="KW-1185">Reference proteome</keyword>
<dbReference type="EMBL" id="JAQOUE010000001">
    <property type="protein sequence ID" value="MDT7042840.1"/>
    <property type="molecule type" value="Genomic_DNA"/>
</dbReference>
<evidence type="ECO:0008006" key="4">
    <source>
        <dbReference type="Google" id="ProtNLM"/>
    </source>
</evidence>
<protein>
    <recommendedName>
        <fullName evidence="4">DUF4129 domain-containing protein</fullName>
    </recommendedName>
</protein>
<accession>A0ABU3K8X1</accession>
<dbReference type="Proteomes" id="UP001250932">
    <property type="component" value="Unassembled WGS sequence"/>
</dbReference>
<sequence>MHNLKELLGHPLIILLVGTVLSSILIPSWFRESDEAKLRREARLGLAVEVTKHSSEGTQLLNRVVTTLELFCRDEPDARAIPRTEADLLALRQRLAEEYAEFNLRAWYWYWEVLVRANGLSMTEESQQQLMSLFEHHKTLVSEFGVVLGKVWKRCTSLGPIPDPLPKEERVDYLRAAFNEFESSQAKPIADAILILSP</sequence>
<evidence type="ECO:0000256" key="1">
    <source>
        <dbReference type="SAM" id="Phobius"/>
    </source>
</evidence>
<organism evidence="2 3">
    <name type="scientific">Candidatus Nitronereus thalassa</name>
    <dbReference type="NCBI Taxonomy" id="3020898"/>
    <lineage>
        <taxon>Bacteria</taxon>
        <taxon>Pseudomonadati</taxon>
        <taxon>Nitrospirota</taxon>
        <taxon>Nitrospiria</taxon>
        <taxon>Nitrospirales</taxon>
        <taxon>Nitrospiraceae</taxon>
        <taxon>Candidatus Nitronereus</taxon>
    </lineage>
</organism>
<reference evidence="2 3" key="1">
    <citation type="journal article" date="2023" name="ISME J.">
        <title>Cultivation and genomic characterization of novel and ubiquitous marine nitrite-oxidizing bacteria from the Nitrospirales.</title>
        <authorList>
            <person name="Mueller A.J."/>
            <person name="Daebeler A."/>
            <person name="Herbold C.W."/>
            <person name="Kirkegaard R.H."/>
            <person name="Daims H."/>
        </authorList>
    </citation>
    <scope>NUCLEOTIDE SEQUENCE [LARGE SCALE GENOMIC DNA]</scope>
    <source>
        <strain evidence="2 3">EB</strain>
    </source>
</reference>
<gene>
    <name evidence="2" type="ORF">PPG34_10790</name>
</gene>
<dbReference type="RefSeq" id="WP_313833299.1">
    <property type="nucleotide sequence ID" value="NZ_JAQOUE010000001.1"/>
</dbReference>
<evidence type="ECO:0000313" key="2">
    <source>
        <dbReference type="EMBL" id="MDT7042840.1"/>
    </source>
</evidence>
<keyword evidence="1" id="KW-0812">Transmembrane</keyword>
<keyword evidence="1" id="KW-0472">Membrane</keyword>
<proteinExistence type="predicted"/>
<name>A0ABU3K8X1_9BACT</name>
<comment type="caution">
    <text evidence="2">The sequence shown here is derived from an EMBL/GenBank/DDBJ whole genome shotgun (WGS) entry which is preliminary data.</text>
</comment>
<feature type="transmembrane region" description="Helical" evidence="1">
    <location>
        <begin position="12"/>
        <end position="30"/>
    </location>
</feature>
<keyword evidence="1" id="KW-1133">Transmembrane helix</keyword>